<accession>A0A345ILT6</accession>
<dbReference type="Proteomes" id="UP000253744">
    <property type="component" value="Plasmid pDrdI"/>
</dbReference>
<dbReference type="EMBL" id="CP031163">
    <property type="protein sequence ID" value="AXH00659.1"/>
    <property type="molecule type" value="Genomic_DNA"/>
</dbReference>
<evidence type="ECO:0000313" key="2">
    <source>
        <dbReference type="Proteomes" id="UP000253744"/>
    </source>
</evidence>
<dbReference type="KEGG" id="dwu:DVJ83_16005"/>
<sequence>MPRLPFVPRFSFPPLDTAPAVTYPLGLDTTITGRQLLGGTLILGGMAEAKPFLAQLACHATSLVTISDEGSFLASDPVTAHAAERLTPPLDLDMTLTRLCRWRAEHSPAYAPQGPPTLLGQWRVQPPVVYHPDAPPTLLLISLAEPDLQTLARRQPALQAHNFATVLRLSPQQAKPIMPRFRNFIVCPQAHAWASRYIALNLPPPPCLVRWSEEIRTIR</sequence>
<keyword evidence="1" id="KW-0614">Plasmid</keyword>
<evidence type="ECO:0000313" key="1">
    <source>
        <dbReference type="EMBL" id="AXH00659.1"/>
    </source>
</evidence>
<protein>
    <submittedName>
        <fullName evidence="1">Uncharacterized protein</fullName>
    </submittedName>
</protein>
<dbReference type="AlphaFoldDB" id="A0A345ILT6"/>
<geneLocation type="plasmid" evidence="2">
    <name>pdrdi</name>
</geneLocation>
<name>A0A345ILT6_9DEIO</name>
<gene>
    <name evidence="1" type="ORF">DVJ83_16005</name>
</gene>
<proteinExistence type="predicted"/>
<organism evidence="1 2">
    <name type="scientific">Deinococcus wulumuqiensis</name>
    <dbReference type="NCBI Taxonomy" id="980427"/>
    <lineage>
        <taxon>Bacteria</taxon>
        <taxon>Thermotogati</taxon>
        <taxon>Deinococcota</taxon>
        <taxon>Deinococci</taxon>
        <taxon>Deinococcales</taxon>
        <taxon>Deinococcaceae</taxon>
        <taxon>Deinococcus</taxon>
    </lineage>
</organism>
<dbReference type="RefSeq" id="WP_114673313.1">
    <property type="nucleotide sequence ID" value="NZ_CP031163.1"/>
</dbReference>
<reference evidence="1 2" key="1">
    <citation type="submission" date="2018-07" db="EMBL/GenBank/DDBJ databases">
        <title>Complete Genome and Methylome Analysis of Deinococcus wulumuqiensis NEB 479.</title>
        <authorList>
            <person name="Fomenkov A."/>
            <person name="Luyten Y."/>
            <person name="Vincze T."/>
            <person name="Anton B.P."/>
            <person name="Clark T."/>
            <person name="Roberts R.J."/>
            <person name="Morgan R.D."/>
        </authorList>
    </citation>
    <scope>NUCLEOTIDE SEQUENCE [LARGE SCALE GENOMIC DNA]</scope>
    <source>
        <strain evidence="1 2">NEB 479</strain>
        <plasmid evidence="2">Plasmid pdrdi</plasmid>
    </source>
</reference>